<dbReference type="InterPro" id="IPR025602">
    <property type="entry name" value="BCP1_family"/>
</dbReference>
<keyword evidence="4" id="KW-1185">Reference proteome</keyword>
<dbReference type="PANTHER" id="PTHR13261">
    <property type="entry name" value="BRCA2 AND CDKN1A INTERACTING PROTEIN"/>
    <property type="match status" value="1"/>
</dbReference>
<dbReference type="HOGENOM" id="CLU_068770_2_0_1"/>
<dbReference type="EMBL" id="KN840590">
    <property type="protein sequence ID" value="KIP04021.1"/>
    <property type="molecule type" value="Genomic_DNA"/>
</dbReference>
<name>A0A0C3RTI5_PHLG1</name>
<evidence type="ECO:0000313" key="3">
    <source>
        <dbReference type="EMBL" id="KIP04021.1"/>
    </source>
</evidence>
<dbReference type="AlphaFoldDB" id="A0A0C3RTI5"/>
<proteinExistence type="inferred from homology"/>
<dbReference type="GO" id="GO:0005634">
    <property type="term" value="C:nucleus"/>
    <property type="evidence" value="ECO:0007669"/>
    <property type="project" value="TreeGrafter"/>
</dbReference>
<feature type="region of interest" description="Disordered" evidence="2">
    <location>
        <begin position="1"/>
        <end position="24"/>
    </location>
</feature>
<dbReference type="Proteomes" id="UP000053257">
    <property type="component" value="Unassembled WGS sequence"/>
</dbReference>
<comment type="similarity">
    <text evidence="1">Belongs to the BCP1 family.</text>
</comment>
<evidence type="ECO:0000313" key="4">
    <source>
        <dbReference type="Proteomes" id="UP000053257"/>
    </source>
</evidence>
<evidence type="ECO:0008006" key="5">
    <source>
        <dbReference type="Google" id="ProtNLM"/>
    </source>
</evidence>
<dbReference type="Pfam" id="PF13862">
    <property type="entry name" value="BCCIP"/>
    <property type="match status" value="1"/>
</dbReference>
<accession>A0A0C3RTI5</accession>
<feature type="compositionally biased region" description="Acidic residues" evidence="2">
    <location>
        <begin position="12"/>
        <end position="24"/>
    </location>
</feature>
<evidence type="ECO:0000256" key="2">
    <source>
        <dbReference type="SAM" id="MobiDB-lite"/>
    </source>
</evidence>
<dbReference type="STRING" id="745531.A0A0C3RTI5"/>
<gene>
    <name evidence="3" type="ORF">PHLGIDRAFT_121089</name>
</gene>
<organism evidence="3 4">
    <name type="scientific">Phlebiopsis gigantea (strain 11061_1 CR5-6)</name>
    <name type="common">White-rot fungus</name>
    <name type="synonym">Peniophora gigantea</name>
    <dbReference type="NCBI Taxonomy" id="745531"/>
    <lineage>
        <taxon>Eukaryota</taxon>
        <taxon>Fungi</taxon>
        <taxon>Dikarya</taxon>
        <taxon>Basidiomycota</taxon>
        <taxon>Agaricomycotina</taxon>
        <taxon>Agaricomycetes</taxon>
        <taxon>Polyporales</taxon>
        <taxon>Phanerochaetaceae</taxon>
        <taxon>Phlebiopsis</taxon>
    </lineage>
</organism>
<protein>
    <recommendedName>
        <fullName evidence="5">Protein BCP1</fullName>
    </recommendedName>
</protein>
<dbReference type="OrthoDB" id="27543at2759"/>
<sequence length="245" mass="27530">MSKRKQQSGQNDGEDSDMDIDQVDFDFFDPDPEVDYLAIKTFSTQLWQGDAAQLDIPDMAELILAQPEVGTTVKSDGKESDPLSILTVINLHAHQSRPFVKTLVEYALKGSRGNDKAHAAFQELLGPAGLQSQKHVGFVFSERFVNMPVQTVPPMYRMLEEELSWAIESNKPFKFSHLLFLSRTYRVSTEEAAELEERANKRQKATPSLKENDLIPIHPEDEQIAQASERLAQAVHAIDEAYPAS</sequence>
<reference evidence="3 4" key="1">
    <citation type="journal article" date="2014" name="PLoS Genet.">
        <title>Analysis of the Phlebiopsis gigantea genome, transcriptome and secretome provides insight into its pioneer colonization strategies of wood.</title>
        <authorList>
            <person name="Hori C."/>
            <person name="Ishida T."/>
            <person name="Igarashi K."/>
            <person name="Samejima M."/>
            <person name="Suzuki H."/>
            <person name="Master E."/>
            <person name="Ferreira P."/>
            <person name="Ruiz-Duenas F.J."/>
            <person name="Held B."/>
            <person name="Canessa P."/>
            <person name="Larrondo L.F."/>
            <person name="Schmoll M."/>
            <person name="Druzhinina I.S."/>
            <person name="Kubicek C.P."/>
            <person name="Gaskell J.A."/>
            <person name="Kersten P."/>
            <person name="St John F."/>
            <person name="Glasner J."/>
            <person name="Sabat G."/>
            <person name="Splinter BonDurant S."/>
            <person name="Syed K."/>
            <person name="Yadav J."/>
            <person name="Mgbeahuruike A.C."/>
            <person name="Kovalchuk A."/>
            <person name="Asiegbu F.O."/>
            <person name="Lackner G."/>
            <person name="Hoffmeister D."/>
            <person name="Rencoret J."/>
            <person name="Gutierrez A."/>
            <person name="Sun H."/>
            <person name="Lindquist E."/>
            <person name="Barry K."/>
            <person name="Riley R."/>
            <person name="Grigoriev I.V."/>
            <person name="Henrissat B."/>
            <person name="Kues U."/>
            <person name="Berka R.M."/>
            <person name="Martinez A.T."/>
            <person name="Covert S.F."/>
            <person name="Blanchette R.A."/>
            <person name="Cullen D."/>
        </authorList>
    </citation>
    <scope>NUCLEOTIDE SEQUENCE [LARGE SCALE GENOMIC DNA]</scope>
    <source>
        <strain evidence="3 4">11061_1 CR5-6</strain>
    </source>
</reference>
<dbReference type="PANTHER" id="PTHR13261:SF0">
    <property type="entry name" value="BRCA2 AND CDKN1A-INTERACTING PROTEIN"/>
    <property type="match status" value="1"/>
</dbReference>
<evidence type="ECO:0000256" key="1">
    <source>
        <dbReference type="ARBA" id="ARBA00006781"/>
    </source>
</evidence>
<dbReference type="PIRSF" id="PIRSF028983">
    <property type="entry name" value="BCP1"/>
    <property type="match status" value="1"/>
</dbReference>